<evidence type="ECO:0000313" key="4">
    <source>
        <dbReference type="RefSeq" id="XP_010248440.1"/>
    </source>
</evidence>
<sequence length="128" mass="13747">MLCFPCSLASDVWAQPAIIKQCCVGLTKNAAVELGKYGIGVNCLSPFGIATPLFKSSFKLNGDQETEEIICAAANLKGVTLKVEVVAQAELYLGSDDSRYVSGHNLFIDGDFSIVNPSFNIFNYLAES</sequence>
<proteinExistence type="inferred from homology"/>
<dbReference type="OMA" id="ATDYNDF"/>
<dbReference type="GeneID" id="104591341"/>
<name>A0A1U7ZKP2_NELNU</name>
<dbReference type="PANTHER" id="PTHR43180:SF30">
    <property type="entry name" value="MOMILACTONE A SYNTHASE"/>
    <property type="match status" value="1"/>
</dbReference>
<evidence type="ECO:0000256" key="1">
    <source>
        <dbReference type="ARBA" id="ARBA00006484"/>
    </source>
</evidence>
<dbReference type="PANTHER" id="PTHR43180">
    <property type="entry name" value="3-OXOACYL-(ACYL-CARRIER-PROTEIN) REDUCTASE (AFU_ORTHOLOGUE AFUA_6G11210)"/>
    <property type="match status" value="1"/>
</dbReference>
<reference evidence="4" key="1">
    <citation type="submission" date="2025-08" db="UniProtKB">
        <authorList>
            <consortium name="RefSeq"/>
        </authorList>
    </citation>
    <scope>IDENTIFICATION</scope>
</reference>
<dbReference type="GO" id="GO:0016491">
    <property type="term" value="F:oxidoreductase activity"/>
    <property type="evidence" value="ECO:0007669"/>
    <property type="project" value="UniProtKB-KW"/>
</dbReference>
<accession>A0A1U7ZKP2</accession>
<protein>
    <submittedName>
        <fullName evidence="4">Secoisolariciresinol dehydrogenase-like</fullName>
    </submittedName>
</protein>
<keyword evidence="2" id="KW-0560">Oxidoreductase</keyword>
<dbReference type="InterPro" id="IPR002347">
    <property type="entry name" value="SDR_fam"/>
</dbReference>
<dbReference type="InterPro" id="IPR036291">
    <property type="entry name" value="NAD(P)-bd_dom_sf"/>
</dbReference>
<dbReference type="InParanoid" id="A0A1U7ZKP2"/>
<evidence type="ECO:0000256" key="2">
    <source>
        <dbReference type="ARBA" id="ARBA00023002"/>
    </source>
</evidence>
<dbReference type="OrthoDB" id="294295at2759"/>
<evidence type="ECO:0000313" key="3">
    <source>
        <dbReference type="Proteomes" id="UP000189703"/>
    </source>
</evidence>
<keyword evidence="3" id="KW-1185">Reference proteome</keyword>
<dbReference type="STRING" id="4432.A0A1U7ZKP2"/>
<dbReference type="RefSeq" id="XP_010248440.1">
    <property type="nucleotide sequence ID" value="XM_010250138.1"/>
</dbReference>
<dbReference type="Proteomes" id="UP000189703">
    <property type="component" value="Unplaced"/>
</dbReference>
<comment type="similarity">
    <text evidence="1">Belongs to the short-chain dehydrogenases/reductases (SDR) family.</text>
</comment>
<dbReference type="Gene3D" id="3.40.50.720">
    <property type="entry name" value="NAD(P)-binding Rossmann-like Domain"/>
    <property type="match status" value="1"/>
</dbReference>
<dbReference type="AlphaFoldDB" id="A0A1U7ZKP2"/>
<dbReference type="SUPFAM" id="SSF51735">
    <property type="entry name" value="NAD(P)-binding Rossmann-fold domains"/>
    <property type="match status" value="1"/>
</dbReference>
<gene>
    <name evidence="4" type="primary">LOC104591341</name>
</gene>
<dbReference type="Pfam" id="PF13561">
    <property type="entry name" value="adh_short_C2"/>
    <property type="match status" value="1"/>
</dbReference>
<dbReference type="eggNOG" id="KOG0725">
    <property type="taxonomic scope" value="Eukaryota"/>
</dbReference>
<dbReference type="KEGG" id="nnu:104591341"/>
<organism evidence="3 4">
    <name type="scientific">Nelumbo nucifera</name>
    <name type="common">Sacred lotus</name>
    <dbReference type="NCBI Taxonomy" id="4432"/>
    <lineage>
        <taxon>Eukaryota</taxon>
        <taxon>Viridiplantae</taxon>
        <taxon>Streptophyta</taxon>
        <taxon>Embryophyta</taxon>
        <taxon>Tracheophyta</taxon>
        <taxon>Spermatophyta</taxon>
        <taxon>Magnoliopsida</taxon>
        <taxon>Proteales</taxon>
        <taxon>Nelumbonaceae</taxon>
        <taxon>Nelumbo</taxon>
    </lineage>
</organism>